<dbReference type="RefSeq" id="XP_024325815.1">
    <property type="nucleotide sequence ID" value="XM_024467178.1"/>
</dbReference>
<accession>A0A177AH79</accession>
<feature type="region of interest" description="Disordered" evidence="1">
    <location>
        <begin position="34"/>
        <end position="55"/>
    </location>
</feature>
<dbReference type="OrthoDB" id="3436939at2759"/>
<proteinExistence type="predicted"/>
<organism evidence="2">
    <name type="scientific">Pseudogymnoascus destructans</name>
    <dbReference type="NCBI Taxonomy" id="655981"/>
    <lineage>
        <taxon>Eukaryota</taxon>
        <taxon>Fungi</taxon>
        <taxon>Dikarya</taxon>
        <taxon>Ascomycota</taxon>
        <taxon>Pezizomycotina</taxon>
        <taxon>Leotiomycetes</taxon>
        <taxon>Thelebolales</taxon>
        <taxon>Thelebolaceae</taxon>
        <taxon>Pseudogymnoascus</taxon>
    </lineage>
</organism>
<protein>
    <submittedName>
        <fullName evidence="2">Uncharacterized protein</fullName>
    </submittedName>
</protein>
<name>A0A177AH79_9PEZI</name>
<reference evidence="2" key="1">
    <citation type="submission" date="2016-03" db="EMBL/GenBank/DDBJ databases">
        <title>Updated assembly of Pseudogymnoascus destructans, the fungus causing white-nose syndrome of bats.</title>
        <authorList>
            <person name="Palmer J.M."/>
            <person name="Drees K.P."/>
            <person name="Foster J.T."/>
            <person name="Lindner D.L."/>
        </authorList>
    </citation>
    <scope>NUCLEOTIDE SEQUENCE [LARGE SCALE GENOMIC DNA]</scope>
    <source>
        <strain evidence="2">20631-21</strain>
    </source>
</reference>
<gene>
    <name evidence="2" type="ORF">VC83_03532</name>
</gene>
<evidence type="ECO:0000256" key="1">
    <source>
        <dbReference type="SAM" id="MobiDB-lite"/>
    </source>
</evidence>
<dbReference type="AlphaFoldDB" id="A0A177AH79"/>
<evidence type="ECO:0000313" key="2">
    <source>
        <dbReference type="EMBL" id="OAF60534.1"/>
    </source>
</evidence>
<feature type="compositionally biased region" description="Basic and acidic residues" evidence="1">
    <location>
        <begin position="34"/>
        <end position="47"/>
    </location>
</feature>
<dbReference type="Proteomes" id="UP000077154">
    <property type="component" value="Unassembled WGS sequence"/>
</dbReference>
<sequence length="55" mass="6181">MNDRASKALTEGFLPGETYDAFSKRKDVPLTTVYHRDHGRPSNEAKAEGQLYLTP</sequence>
<dbReference type="GeneID" id="36286608"/>
<dbReference type="EMBL" id="KV441391">
    <property type="protein sequence ID" value="OAF60534.1"/>
    <property type="molecule type" value="Genomic_DNA"/>
</dbReference>